<reference evidence="5 6" key="1">
    <citation type="submission" date="2023-03" db="EMBL/GenBank/DDBJ databases">
        <title>Complete genome of Arcanobacterium canis strain DSM 25104 isolated in 2010 from a canine otitis externa in Germany.</title>
        <authorList>
            <person name="Borowiak M."/>
            <person name="Kreitlow A."/>
            <person name="Malorny B."/>
            <person name="Laemmler C."/>
            <person name="Prenger-Berninghoff E."/>
            <person name="Ploetz M."/>
            <person name="Abdulmawjood A."/>
        </authorList>
    </citation>
    <scope>NUCLEOTIDE SEQUENCE [LARGE SCALE GENOMIC DNA]</scope>
    <source>
        <strain evidence="5 6">DSM 25104</strain>
    </source>
</reference>
<sequence length="337" mass="35076">MSRRIRLSDLAQQAGVSTATVSRVINGKDTVAPETRQAVLEALDLLGYERPEKLRERTGGLIGLIVPELTNPIFPRFVQALSGAMTLAGYTPLLGTQNAGGATEDSLTSAILTHGVSGLVFVSGLHADSTANLDRYEAIIERGTPFVTINGNNPALDVPDFSTDDADAVSQAVRHLAGLGHTKIAYASGPLRFIPSASKLAAFTNVMAEVAPGEPIRSAHTLFTVEGGHSAAKALIDDGATAIVCASDIMALGVIDYCAGVGLSIPGDVSVIGFDDSTMMPLVRPALTTVRQPVQAIADAVVATLVGRIGHPETPMFSATFKPELVVRETTAPPASK</sequence>
<evidence type="ECO:0000256" key="2">
    <source>
        <dbReference type="ARBA" id="ARBA00023125"/>
    </source>
</evidence>
<dbReference type="InterPro" id="IPR000843">
    <property type="entry name" value="HTH_LacI"/>
</dbReference>
<keyword evidence="1" id="KW-0805">Transcription regulation</keyword>
<dbReference type="InterPro" id="IPR010982">
    <property type="entry name" value="Lambda_DNA-bd_dom_sf"/>
</dbReference>
<keyword evidence="3" id="KW-0804">Transcription</keyword>
<dbReference type="Gene3D" id="3.40.50.2300">
    <property type="match status" value="2"/>
</dbReference>
<protein>
    <submittedName>
        <fullName evidence="5">LacI family DNA-binding transcriptional regulator</fullName>
    </submittedName>
</protein>
<evidence type="ECO:0000313" key="6">
    <source>
        <dbReference type="Proteomes" id="UP001215216"/>
    </source>
</evidence>
<dbReference type="Gene3D" id="1.10.260.40">
    <property type="entry name" value="lambda repressor-like DNA-binding domains"/>
    <property type="match status" value="1"/>
</dbReference>
<dbReference type="GO" id="GO:0003677">
    <property type="term" value="F:DNA binding"/>
    <property type="evidence" value="ECO:0007669"/>
    <property type="project" value="UniProtKB-KW"/>
</dbReference>
<dbReference type="Proteomes" id="UP001215216">
    <property type="component" value="Chromosome"/>
</dbReference>
<evidence type="ECO:0000256" key="3">
    <source>
        <dbReference type="ARBA" id="ARBA00023163"/>
    </source>
</evidence>
<dbReference type="PANTHER" id="PTHR30146:SF153">
    <property type="entry name" value="LACTOSE OPERON REPRESSOR"/>
    <property type="match status" value="1"/>
</dbReference>
<dbReference type="EMBL" id="CP121208">
    <property type="protein sequence ID" value="WFM83026.1"/>
    <property type="molecule type" value="Genomic_DNA"/>
</dbReference>
<proteinExistence type="predicted"/>
<dbReference type="PANTHER" id="PTHR30146">
    <property type="entry name" value="LACI-RELATED TRANSCRIPTIONAL REPRESSOR"/>
    <property type="match status" value="1"/>
</dbReference>
<feature type="domain" description="HTH lacI-type" evidence="4">
    <location>
        <begin position="5"/>
        <end position="48"/>
    </location>
</feature>
<dbReference type="CDD" id="cd01392">
    <property type="entry name" value="HTH_LacI"/>
    <property type="match status" value="1"/>
</dbReference>
<organism evidence="5 6">
    <name type="scientific">Arcanobacterium canis</name>
    <dbReference type="NCBI Taxonomy" id="999183"/>
    <lineage>
        <taxon>Bacteria</taxon>
        <taxon>Bacillati</taxon>
        <taxon>Actinomycetota</taxon>
        <taxon>Actinomycetes</taxon>
        <taxon>Actinomycetales</taxon>
        <taxon>Actinomycetaceae</taxon>
        <taxon>Arcanobacterium</taxon>
    </lineage>
</organism>
<name>A0ABY8G144_9ACTO</name>
<dbReference type="Pfam" id="PF00356">
    <property type="entry name" value="LacI"/>
    <property type="match status" value="1"/>
</dbReference>
<dbReference type="RefSeq" id="WP_278012452.1">
    <property type="nucleotide sequence ID" value="NZ_CP121208.1"/>
</dbReference>
<dbReference type="PROSITE" id="PS50932">
    <property type="entry name" value="HTH_LACI_2"/>
    <property type="match status" value="1"/>
</dbReference>
<dbReference type="InterPro" id="IPR046335">
    <property type="entry name" value="LacI/GalR-like_sensor"/>
</dbReference>
<keyword evidence="6" id="KW-1185">Reference proteome</keyword>
<dbReference type="SUPFAM" id="SSF47413">
    <property type="entry name" value="lambda repressor-like DNA-binding domains"/>
    <property type="match status" value="1"/>
</dbReference>
<dbReference type="Pfam" id="PF13377">
    <property type="entry name" value="Peripla_BP_3"/>
    <property type="match status" value="1"/>
</dbReference>
<dbReference type="CDD" id="cd06292">
    <property type="entry name" value="PBP1_AglR_RafR-like"/>
    <property type="match status" value="1"/>
</dbReference>
<dbReference type="PRINTS" id="PR00036">
    <property type="entry name" value="HTHLACI"/>
</dbReference>
<dbReference type="PROSITE" id="PS00356">
    <property type="entry name" value="HTH_LACI_1"/>
    <property type="match status" value="1"/>
</dbReference>
<dbReference type="SMART" id="SM00354">
    <property type="entry name" value="HTH_LACI"/>
    <property type="match status" value="1"/>
</dbReference>
<dbReference type="InterPro" id="IPR028082">
    <property type="entry name" value="Peripla_BP_I"/>
</dbReference>
<evidence type="ECO:0000313" key="5">
    <source>
        <dbReference type="EMBL" id="WFM83026.1"/>
    </source>
</evidence>
<keyword evidence="2 5" id="KW-0238">DNA-binding</keyword>
<evidence type="ECO:0000259" key="4">
    <source>
        <dbReference type="PROSITE" id="PS50932"/>
    </source>
</evidence>
<evidence type="ECO:0000256" key="1">
    <source>
        <dbReference type="ARBA" id="ARBA00023015"/>
    </source>
</evidence>
<accession>A0ABY8G144</accession>
<dbReference type="SUPFAM" id="SSF53822">
    <property type="entry name" value="Periplasmic binding protein-like I"/>
    <property type="match status" value="1"/>
</dbReference>
<gene>
    <name evidence="5" type="ORF">P7079_06410</name>
</gene>